<dbReference type="STRING" id="545695.TREAZ_0040"/>
<reference evidence="1 2" key="2">
    <citation type="journal article" date="2011" name="ISME J.">
        <title>RNA-seq reveals cooperative metabolic interactions between two termite-gut spirochete species in co-culture.</title>
        <authorList>
            <person name="Rosenthal A.Z."/>
            <person name="Matson E.G."/>
            <person name="Eldar A."/>
            <person name="Leadbetter J.R."/>
        </authorList>
    </citation>
    <scope>NUCLEOTIDE SEQUENCE [LARGE SCALE GENOMIC DNA]</scope>
    <source>
        <strain evidence="2">ATCC BAA-888 / DSM 13862 / ZAS-9</strain>
    </source>
</reference>
<dbReference type="OrthoDB" id="9803508at2"/>
<dbReference type="eggNOG" id="COG5464">
    <property type="taxonomic scope" value="Bacteria"/>
</dbReference>
<evidence type="ECO:0000313" key="2">
    <source>
        <dbReference type="Proteomes" id="UP000009222"/>
    </source>
</evidence>
<keyword evidence="2" id="KW-1185">Reference proteome</keyword>
<dbReference type="InterPro" id="IPR010106">
    <property type="entry name" value="RpnA"/>
</dbReference>
<dbReference type="AlphaFoldDB" id="F5YG40"/>
<gene>
    <name evidence="1" type="ordered locus">TREAZ_0040</name>
</gene>
<dbReference type="Proteomes" id="UP000009222">
    <property type="component" value="Chromosome"/>
</dbReference>
<dbReference type="PANTHER" id="PTHR41317:SF1">
    <property type="entry name" value="PD-(D_E)XK NUCLEASE FAMILY TRANSPOSASE"/>
    <property type="match status" value="1"/>
</dbReference>
<sequence length="157" mass="18280">MKPFFHKVRYDPEIMRQAKANAAEGKLLDVTLDVVFKALLSGDNEDSRLARQSLLSSCIHRPVKDAKVQNPEILPEFLEGKTAMLDVHVTFNNNEQADIEMQMNNSGEDLKNRAIFYASRLVSDQGYKGHYYRSMKRVYQIFFFNFTYFPERSSSRR</sequence>
<accession>F5YG40</accession>
<dbReference type="KEGG" id="taz:TREAZ_0040"/>
<dbReference type="Pfam" id="PF12784">
    <property type="entry name" value="PDDEXK_2"/>
    <property type="match status" value="1"/>
</dbReference>
<dbReference type="HOGENOM" id="CLU_1677077_0_0_12"/>
<evidence type="ECO:0000313" key="1">
    <source>
        <dbReference type="EMBL" id="AEF80722.1"/>
    </source>
</evidence>
<name>F5YG40_LEAAZ</name>
<reference evidence="2" key="1">
    <citation type="submission" date="2009-12" db="EMBL/GenBank/DDBJ databases">
        <title>Complete sequence of Treponema azotonutricium strain ZAS-9.</title>
        <authorList>
            <person name="Tetu S.G."/>
            <person name="Matson E."/>
            <person name="Ren Q."/>
            <person name="Seshadri R."/>
            <person name="Elbourne L."/>
            <person name="Hassan K.A."/>
            <person name="Durkin A."/>
            <person name="Radune D."/>
            <person name="Mohamoud Y."/>
            <person name="Shay R."/>
            <person name="Jin S."/>
            <person name="Zhang X."/>
            <person name="Lucey K."/>
            <person name="Ballor N.R."/>
            <person name="Ottesen E."/>
            <person name="Rosenthal R."/>
            <person name="Allen A."/>
            <person name="Leadbetter J.R."/>
            <person name="Paulsen I.T."/>
        </authorList>
    </citation>
    <scope>NUCLEOTIDE SEQUENCE [LARGE SCALE GENOMIC DNA]</scope>
    <source>
        <strain evidence="2">ATCC BAA-888 / DSM 13862 / ZAS-9</strain>
    </source>
</reference>
<dbReference type="RefSeq" id="WP_015711881.1">
    <property type="nucleotide sequence ID" value="NC_015577.1"/>
</dbReference>
<dbReference type="NCBIfam" id="TIGR01784">
    <property type="entry name" value="T_den_put_tspse"/>
    <property type="match status" value="1"/>
</dbReference>
<protein>
    <submittedName>
        <fullName evidence="1">Uncharacterized protein</fullName>
    </submittedName>
</protein>
<dbReference type="InParanoid" id="F5YG40"/>
<dbReference type="EMBL" id="CP001841">
    <property type="protein sequence ID" value="AEF80722.1"/>
    <property type="molecule type" value="Genomic_DNA"/>
</dbReference>
<organism evidence="1 2">
    <name type="scientific">Leadbettera azotonutricia (strain ATCC BAA-888 / DSM 13862 / ZAS-9)</name>
    <name type="common">Treponema azotonutricium</name>
    <dbReference type="NCBI Taxonomy" id="545695"/>
    <lineage>
        <taxon>Bacteria</taxon>
        <taxon>Pseudomonadati</taxon>
        <taxon>Spirochaetota</taxon>
        <taxon>Spirochaetia</taxon>
        <taxon>Spirochaetales</taxon>
        <taxon>Breznakiellaceae</taxon>
        <taxon>Leadbettera</taxon>
    </lineage>
</organism>
<proteinExistence type="predicted"/>
<dbReference type="PANTHER" id="PTHR41317">
    <property type="entry name" value="PD-(D_E)XK NUCLEASE FAMILY TRANSPOSASE"/>
    <property type="match status" value="1"/>
</dbReference>